<evidence type="ECO:0000259" key="1">
    <source>
        <dbReference type="Pfam" id="PF01926"/>
    </source>
</evidence>
<dbReference type="SUPFAM" id="SSF52540">
    <property type="entry name" value="P-loop containing nucleoside triphosphate hydrolases"/>
    <property type="match status" value="1"/>
</dbReference>
<keyword evidence="3" id="KW-1185">Reference proteome</keyword>
<dbReference type="Gene3D" id="3.40.50.300">
    <property type="entry name" value="P-loop containing nucleotide triphosphate hydrolases"/>
    <property type="match status" value="1"/>
</dbReference>
<dbReference type="InterPro" id="IPR027417">
    <property type="entry name" value="P-loop_NTPase"/>
</dbReference>
<reference evidence="2" key="1">
    <citation type="journal article" date="2020" name="Stud. Mycol.">
        <title>101 Dothideomycetes genomes: a test case for predicting lifestyles and emergence of pathogens.</title>
        <authorList>
            <person name="Haridas S."/>
            <person name="Albert R."/>
            <person name="Binder M."/>
            <person name="Bloem J."/>
            <person name="Labutti K."/>
            <person name="Salamov A."/>
            <person name="Andreopoulos B."/>
            <person name="Baker S."/>
            <person name="Barry K."/>
            <person name="Bills G."/>
            <person name="Bluhm B."/>
            <person name="Cannon C."/>
            <person name="Castanera R."/>
            <person name="Culley D."/>
            <person name="Daum C."/>
            <person name="Ezra D."/>
            <person name="Gonzalez J."/>
            <person name="Henrissat B."/>
            <person name="Kuo A."/>
            <person name="Liang C."/>
            <person name="Lipzen A."/>
            <person name="Lutzoni F."/>
            <person name="Magnuson J."/>
            <person name="Mondo S."/>
            <person name="Nolan M."/>
            <person name="Ohm R."/>
            <person name="Pangilinan J."/>
            <person name="Park H.-J."/>
            <person name="Ramirez L."/>
            <person name="Alfaro M."/>
            <person name="Sun H."/>
            <person name="Tritt A."/>
            <person name="Yoshinaga Y."/>
            <person name="Zwiers L.-H."/>
            <person name="Turgeon B."/>
            <person name="Goodwin S."/>
            <person name="Spatafora J."/>
            <person name="Crous P."/>
            <person name="Grigoriev I."/>
        </authorList>
    </citation>
    <scope>NUCLEOTIDE SEQUENCE</scope>
    <source>
        <strain evidence="2">CBS 113818</strain>
    </source>
</reference>
<evidence type="ECO:0000313" key="2">
    <source>
        <dbReference type="EMBL" id="KAF2826258.1"/>
    </source>
</evidence>
<dbReference type="EMBL" id="MU006226">
    <property type="protein sequence ID" value="KAF2826258.1"/>
    <property type="molecule type" value="Genomic_DNA"/>
</dbReference>
<dbReference type="AlphaFoldDB" id="A0A6A7A032"/>
<dbReference type="GO" id="GO:0005525">
    <property type="term" value="F:GTP binding"/>
    <property type="evidence" value="ECO:0007669"/>
    <property type="project" value="InterPro"/>
</dbReference>
<accession>A0A6A7A032</accession>
<dbReference type="Proteomes" id="UP000799424">
    <property type="component" value="Unassembled WGS sequence"/>
</dbReference>
<feature type="domain" description="G" evidence="1">
    <location>
        <begin position="28"/>
        <end position="85"/>
    </location>
</feature>
<sequence>MSYEIVVFGEAVSNSQKSHVNSKEKVGILVLGPTGSGKSSFIATVTGSPVRIGHNVTSETRRCHAWNWKYGQNQNVDLIDTPGFDDQEWTFFLRLSSSSLTTSTAFQA</sequence>
<dbReference type="InterPro" id="IPR006073">
    <property type="entry name" value="GTP-bd"/>
</dbReference>
<organism evidence="2 3">
    <name type="scientific">Ophiobolus disseminans</name>
    <dbReference type="NCBI Taxonomy" id="1469910"/>
    <lineage>
        <taxon>Eukaryota</taxon>
        <taxon>Fungi</taxon>
        <taxon>Dikarya</taxon>
        <taxon>Ascomycota</taxon>
        <taxon>Pezizomycotina</taxon>
        <taxon>Dothideomycetes</taxon>
        <taxon>Pleosporomycetidae</taxon>
        <taxon>Pleosporales</taxon>
        <taxon>Pleosporineae</taxon>
        <taxon>Phaeosphaeriaceae</taxon>
        <taxon>Ophiobolus</taxon>
    </lineage>
</organism>
<evidence type="ECO:0000313" key="3">
    <source>
        <dbReference type="Proteomes" id="UP000799424"/>
    </source>
</evidence>
<dbReference type="OrthoDB" id="8954335at2759"/>
<dbReference type="Pfam" id="PF01926">
    <property type="entry name" value="MMR_HSR1"/>
    <property type="match status" value="1"/>
</dbReference>
<proteinExistence type="predicted"/>
<gene>
    <name evidence="2" type="ORF">CC86DRAFT_406548</name>
</gene>
<name>A0A6A7A032_9PLEO</name>
<dbReference type="CDD" id="cd00882">
    <property type="entry name" value="Ras_like_GTPase"/>
    <property type="match status" value="1"/>
</dbReference>
<protein>
    <recommendedName>
        <fullName evidence="1">G domain-containing protein</fullName>
    </recommendedName>
</protein>